<feature type="compositionally biased region" description="Pro residues" evidence="1">
    <location>
        <begin position="163"/>
        <end position="173"/>
    </location>
</feature>
<dbReference type="Pfam" id="PF00564">
    <property type="entry name" value="PB1"/>
    <property type="match status" value="1"/>
</dbReference>
<evidence type="ECO:0000256" key="1">
    <source>
        <dbReference type="SAM" id="MobiDB-lite"/>
    </source>
</evidence>
<protein>
    <recommendedName>
        <fullName evidence="2">PB1 domain-containing protein</fullName>
    </recommendedName>
</protein>
<dbReference type="InterPro" id="IPR000270">
    <property type="entry name" value="PB1_dom"/>
</dbReference>
<dbReference type="SUPFAM" id="SSF47090">
    <property type="entry name" value="PGBD-like"/>
    <property type="match status" value="1"/>
</dbReference>
<dbReference type="Gene3D" id="1.10.101.10">
    <property type="entry name" value="PGBD-like superfamily/PGBD"/>
    <property type="match status" value="1"/>
</dbReference>
<dbReference type="InterPro" id="IPR053793">
    <property type="entry name" value="PB1-like"/>
</dbReference>
<dbReference type="AlphaFoldDB" id="A0A7S1TCM0"/>
<dbReference type="SUPFAM" id="SSF54277">
    <property type="entry name" value="CAD &amp; PB1 domains"/>
    <property type="match status" value="1"/>
</dbReference>
<feature type="domain" description="PB1" evidence="2">
    <location>
        <begin position="1"/>
        <end position="77"/>
    </location>
</feature>
<dbReference type="EMBL" id="HBGH01007476">
    <property type="protein sequence ID" value="CAD9231968.1"/>
    <property type="molecule type" value="Transcribed_RNA"/>
</dbReference>
<dbReference type="SMART" id="SM00666">
    <property type="entry name" value="PB1"/>
    <property type="match status" value="1"/>
</dbReference>
<dbReference type="CDD" id="cd05992">
    <property type="entry name" value="PB1"/>
    <property type="match status" value="1"/>
</dbReference>
<name>A0A7S1TCM0_9RHOD</name>
<evidence type="ECO:0000259" key="2">
    <source>
        <dbReference type="PROSITE" id="PS51745"/>
    </source>
</evidence>
<proteinExistence type="predicted"/>
<reference evidence="3" key="1">
    <citation type="submission" date="2021-01" db="EMBL/GenBank/DDBJ databases">
        <authorList>
            <person name="Corre E."/>
            <person name="Pelletier E."/>
            <person name="Niang G."/>
            <person name="Scheremetjew M."/>
            <person name="Finn R."/>
            <person name="Kale V."/>
            <person name="Holt S."/>
            <person name="Cochrane G."/>
            <person name="Meng A."/>
            <person name="Brown T."/>
            <person name="Cohen L."/>
        </authorList>
    </citation>
    <scope>NUCLEOTIDE SEQUENCE</scope>
    <source>
        <strain evidence="3">SAG 36.94</strain>
    </source>
</reference>
<dbReference type="Gene3D" id="3.10.20.90">
    <property type="entry name" value="Phosphatidylinositol 3-kinase Catalytic Subunit, Chain A, domain 1"/>
    <property type="match status" value="1"/>
</dbReference>
<evidence type="ECO:0000313" key="3">
    <source>
        <dbReference type="EMBL" id="CAD9231968.1"/>
    </source>
</evidence>
<gene>
    <name evidence="3" type="ORF">CCAE0312_LOCUS4049</name>
</gene>
<dbReference type="InterPro" id="IPR036365">
    <property type="entry name" value="PGBD-like_sf"/>
</dbReference>
<organism evidence="3">
    <name type="scientific">Compsopogon caeruleus</name>
    <dbReference type="NCBI Taxonomy" id="31354"/>
    <lineage>
        <taxon>Eukaryota</taxon>
        <taxon>Rhodophyta</taxon>
        <taxon>Compsopogonophyceae</taxon>
        <taxon>Compsopogonales</taxon>
        <taxon>Compsopogonaceae</taxon>
        <taxon>Compsopogon</taxon>
    </lineage>
</organism>
<feature type="region of interest" description="Disordered" evidence="1">
    <location>
        <begin position="96"/>
        <end position="224"/>
    </location>
</feature>
<dbReference type="PROSITE" id="PS51745">
    <property type="entry name" value="PB1"/>
    <property type="match status" value="1"/>
</dbReference>
<dbReference type="InterPro" id="IPR036366">
    <property type="entry name" value="PGBDSf"/>
</dbReference>
<sequence>MHVKLDYGGDIRRVWLEDLSGSDASFMRLKEELGRMYSVGLDAFDVRYRDDEGDLVRITGDAELAEAKQLLTSPDGRPTVFRLILVSLESPATGMAGFSGTRDEATANPTEVEAARSDWNPSGHETRRWVPSPIPVRQPSVGTHSRPTCCPPLSSDGLNPSQHPSPPHHPPGPSHHYSHPMYSPPPPPPPPLSHHHFPSQPTHVPPPPPMWGSRTESFPGGFPGVESSGPSSFFQLFGIPYLPGPILHRLGRFTREAPPELRSAWQTFFTGLCETGEMSTLASIVPRLFPIILHFGDSIGEVVGPSDEVVVDGVVETLRSYLEGSLVQSNVENLLNLVRLAARQRPFRKILMWMSRNVEAAYAYEDRSAPAKHATMSVNDLFLSKPWETMPGYDGTLAPPAPLFPGDAGPRVTHLHYVLQRIGVMPLEILNPENITTFGNPTSAALESFQVSHGLVEDGSCERGHYDATTRALILSIVESEQERSEI</sequence>
<accession>A0A7S1TCM0</accession>
<feature type="compositionally biased region" description="Pro residues" evidence="1">
    <location>
        <begin position="182"/>
        <end position="192"/>
    </location>
</feature>